<accession>A0AAP5GZN7</accession>
<protein>
    <recommendedName>
        <fullName evidence="3">GNAT family N-acetyltransferase</fullName>
    </recommendedName>
</protein>
<dbReference type="Proteomes" id="UP001254832">
    <property type="component" value="Unassembled WGS sequence"/>
</dbReference>
<reference evidence="1" key="1">
    <citation type="submission" date="2023-07" db="EMBL/GenBank/DDBJ databases">
        <title>Sorghum-associated microbial communities from plants grown in Nebraska, USA.</title>
        <authorList>
            <person name="Schachtman D."/>
        </authorList>
    </citation>
    <scope>NUCLEOTIDE SEQUENCE</scope>
    <source>
        <strain evidence="1">BE80</strain>
    </source>
</reference>
<gene>
    <name evidence="1" type="ORF">J2W91_002070</name>
</gene>
<evidence type="ECO:0000313" key="1">
    <source>
        <dbReference type="EMBL" id="MDR6723608.1"/>
    </source>
</evidence>
<organism evidence="1 2">
    <name type="scientific">Paenibacillus amylolyticus</name>
    <dbReference type="NCBI Taxonomy" id="1451"/>
    <lineage>
        <taxon>Bacteria</taxon>
        <taxon>Bacillati</taxon>
        <taxon>Bacillota</taxon>
        <taxon>Bacilli</taxon>
        <taxon>Bacillales</taxon>
        <taxon>Paenibacillaceae</taxon>
        <taxon>Paenibacillus</taxon>
    </lineage>
</organism>
<proteinExistence type="predicted"/>
<dbReference type="EMBL" id="JAVDTR010000005">
    <property type="protein sequence ID" value="MDR6723608.1"/>
    <property type="molecule type" value="Genomic_DNA"/>
</dbReference>
<dbReference type="RefSeq" id="WP_310138976.1">
    <property type="nucleotide sequence ID" value="NZ_JAVDTR010000005.1"/>
</dbReference>
<comment type="caution">
    <text evidence="1">The sequence shown here is derived from an EMBL/GenBank/DDBJ whole genome shotgun (WGS) entry which is preliminary data.</text>
</comment>
<dbReference type="AlphaFoldDB" id="A0AAP5GZN7"/>
<evidence type="ECO:0000313" key="2">
    <source>
        <dbReference type="Proteomes" id="UP001254832"/>
    </source>
</evidence>
<evidence type="ECO:0008006" key="3">
    <source>
        <dbReference type="Google" id="ProtNLM"/>
    </source>
</evidence>
<name>A0AAP5GZN7_PAEAM</name>
<sequence length="70" mass="8120">MIQLKEITKDNFQECIALDLYGDQWNYVATNIYSIAGAYVALTNKDFVPILYSIYHNDIMVGFIAMSYER</sequence>